<keyword evidence="2" id="KW-1185">Reference proteome</keyword>
<comment type="caution">
    <text evidence="1">The sequence shown here is derived from an EMBL/GenBank/DDBJ whole genome shotgun (WGS) entry which is preliminary data.</text>
</comment>
<sequence length="308" mass="33801">MPLDNAGWTTVVKKKYRTTALFDALDTAVKAYLKSGSNPTQLPQLAAKWHAWEKKFVSKGQDYRSSDRYEAGGALADVAALVASTPPMISSVATPVHGRTSVAPKAWVKAHLDSLMKCENYACNDVGTFSACIAPDIAVDKASEEYLRIRYPTIQSIGPPITSLDRSWRPKELARAYSAVDAKKAAECTNYAYYAAHVLTHGKNHPRVEIVTWEGEGTAKHLFCLVGRSGGTLPGFVVPSAETWNDDTVIVDCWALSLGWGECLYTRHNYCFDGMMSPLTVSMDSDIPWDGEADLVQSTLKSTGQRLW</sequence>
<dbReference type="Proteomes" id="UP000440498">
    <property type="component" value="Unassembled WGS sequence"/>
</dbReference>
<accession>A0A6A7MV73</accession>
<evidence type="ECO:0000313" key="1">
    <source>
        <dbReference type="EMBL" id="MQA36911.1"/>
    </source>
</evidence>
<reference evidence="1 2" key="1">
    <citation type="submission" date="2019-10" db="EMBL/GenBank/DDBJ databases">
        <title>Two novel species isolated from a subtropical stream in China.</title>
        <authorList>
            <person name="Lu H."/>
        </authorList>
    </citation>
    <scope>NUCLEOTIDE SEQUENCE [LARGE SCALE GENOMIC DNA]</scope>
    <source>
        <strain evidence="1 2">FT29W</strain>
    </source>
</reference>
<dbReference type="RefSeq" id="WP_152836268.1">
    <property type="nucleotide sequence ID" value="NZ_WHUG01000001.1"/>
</dbReference>
<gene>
    <name evidence="1" type="ORF">GEV02_02005</name>
</gene>
<dbReference type="AlphaFoldDB" id="A0A6A7MV73"/>
<protein>
    <submittedName>
        <fullName evidence="1">Uncharacterized protein</fullName>
    </submittedName>
</protein>
<name>A0A6A7MV73_9BURK</name>
<dbReference type="EMBL" id="WHUG01000001">
    <property type="protein sequence ID" value="MQA36911.1"/>
    <property type="molecule type" value="Genomic_DNA"/>
</dbReference>
<evidence type="ECO:0000313" key="2">
    <source>
        <dbReference type="Proteomes" id="UP000440498"/>
    </source>
</evidence>
<organism evidence="1 2">
    <name type="scientific">Rugamonas aquatica</name>
    <dbReference type="NCBI Taxonomy" id="2743357"/>
    <lineage>
        <taxon>Bacteria</taxon>
        <taxon>Pseudomonadati</taxon>
        <taxon>Pseudomonadota</taxon>
        <taxon>Betaproteobacteria</taxon>
        <taxon>Burkholderiales</taxon>
        <taxon>Oxalobacteraceae</taxon>
        <taxon>Telluria group</taxon>
        <taxon>Rugamonas</taxon>
    </lineage>
</organism>
<proteinExistence type="predicted"/>